<comment type="caution">
    <text evidence="12">The sequence shown here is derived from an EMBL/GenBank/DDBJ whole genome shotgun (WGS) entry which is preliminary data.</text>
</comment>
<gene>
    <name evidence="12" type="primary">LAMA3_8</name>
    <name evidence="12" type="ORF">OS493_027518</name>
</gene>
<dbReference type="InterPro" id="IPR002049">
    <property type="entry name" value="LE_dom"/>
</dbReference>
<feature type="domain" description="Laminin EGF-like" evidence="11">
    <location>
        <begin position="664"/>
        <end position="709"/>
    </location>
</feature>
<dbReference type="InterPro" id="IPR000742">
    <property type="entry name" value="EGF"/>
</dbReference>
<evidence type="ECO:0000256" key="5">
    <source>
        <dbReference type="ARBA" id="ARBA00022737"/>
    </source>
</evidence>
<dbReference type="AlphaFoldDB" id="A0A9X0CEX6"/>
<feature type="disulfide bond" evidence="10">
    <location>
        <begin position="664"/>
        <end position="676"/>
    </location>
</feature>
<dbReference type="OrthoDB" id="10011303at2759"/>
<dbReference type="EMBL" id="MU827802">
    <property type="protein sequence ID" value="KAJ7326565.1"/>
    <property type="molecule type" value="Genomic_DNA"/>
</dbReference>
<evidence type="ECO:0000256" key="2">
    <source>
        <dbReference type="ARBA" id="ARBA00022525"/>
    </source>
</evidence>
<dbReference type="CDD" id="cd00055">
    <property type="entry name" value="EGF_Lam"/>
    <property type="match status" value="6"/>
</dbReference>
<dbReference type="Gene3D" id="2.10.25.10">
    <property type="entry name" value="Laminin"/>
    <property type="match status" value="4"/>
</dbReference>
<keyword evidence="4" id="KW-0732">Signal</keyword>
<dbReference type="PRINTS" id="PR00011">
    <property type="entry name" value="EGFLAMININ"/>
</dbReference>
<protein>
    <submittedName>
        <fullName evidence="12">Laminin subunit</fullName>
    </submittedName>
</protein>
<feature type="domain" description="Laminin EGF-like" evidence="11">
    <location>
        <begin position="618"/>
        <end position="663"/>
    </location>
</feature>
<dbReference type="InterPro" id="IPR050440">
    <property type="entry name" value="Laminin/Netrin_ECM"/>
</dbReference>
<dbReference type="Proteomes" id="UP001163046">
    <property type="component" value="Unassembled WGS sequence"/>
</dbReference>
<evidence type="ECO:0000256" key="10">
    <source>
        <dbReference type="PROSITE-ProRule" id="PRU00460"/>
    </source>
</evidence>
<feature type="disulfide bond" evidence="10">
    <location>
        <begin position="38"/>
        <end position="47"/>
    </location>
</feature>
<dbReference type="FunFam" id="2.10.25.10:FF:000209">
    <property type="entry name" value="Laminin subunit alpha 5"/>
    <property type="match status" value="2"/>
</dbReference>
<reference evidence="12" key="1">
    <citation type="submission" date="2023-01" db="EMBL/GenBank/DDBJ databases">
        <title>Genome assembly of the deep-sea coral Lophelia pertusa.</title>
        <authorList>
            <person name="Herrera S."/>
            <person name="Cordes E."/>
        </authorList>
    </citation>
    <scope>NUCLEOTIDE SEQUENCE</scope>
    <source>
        <strain evidence="12">USNM1676648</strain>
        <tissue evidence="12">Polyp</tissue>
    </source>
</reference>
<feature type="disulfide bond" evidence="10">
    <location>
        <begin position="666"/>
        <end position="683"/>
    </location>
</feature>
<feature type="disulfide bond" evidence="10">
    <location>
        <begin position="685"/>
        <end position="694"/>
    </location>
</feature>
<evidence type="ECO:0000256" key="7">
    <source>
        <dbReference type="ARBA" id="ARBA00023157"/>
    </source>
</evidence>
<evidence type="ECO:0000256" key="1">
    <source>
        <dbReference type="ARBA" id="ARBA00004302"/>
    </source>
</evidence>
<feature type="disulfide bond" evidence="10">
    <location>
        <begin position="638"/>
        <end position="647"/>
    </location>
</feature>
<proteinExistence type="predicted"/>
<evidence type="ECO:0000256" key="3">
    <source>
        <dbReference type="ARBA" id="ARBA00022530"/>
    </source>
</evidence>
<dbReference type="SMART" id="SM00180">
    <property type="entry name" value="EGF_Lam"/>
    <property type="match status" value="6"/>
</dbReference>
<feature type="domain" description="Laminin EGF-like" evidence="11">
    <location>
        <begin position="1"/>
        <end position="67"/>
    </location>
</feature>
<name>A0A9X0CEX6_9CNID</name>
<dbReference type="PROSITE" id="PS50027">
    <property type="entry name" value="EGF_LAM_2"/>
    <property type="match status" value="5"/>
</dbReference>
<feature type="domain" description="Laminin EGF-like" evidence="11">
    <location>
        <begin position="571"/>
        <end position="617"/>
    </location>
</feature>
<dbReference type="GO" id="GO:0009888">
    <property type="term" value="P:tissue development"/>
    <property type="evidence" value="ECO:0007669"/>
    <property type="project" value="TreeGrafter"/>
</dbReference>
<keyword evidence="3" id="KW-0272">Extracellular matrix</keyword>
<comment type="caution">
    <text evidence="10">Lacks conserved residue(s) required for the propagation of feature annotation.</text>
</comment>
<sequence length="793" mass="88638">MARGSYLVWPTTSASAPLRSHNNGFCSMLSLFQYQCLCKPNVVGRTCDRCMHGFYNFSGSNPVGCTSCGCSPRGTVSGTRHCHVQNGRCDCKNHVIGKTCENCRDGYYGMRSHDIFGCKACKCDPGGSVSRNCFKHLGDCQCVSGVKGKKCNSLYSSRAKYFPTLYHIFVELEAAVLTSNTRIRVPIGADDHVFPFFSGTGYAMFPAYKDYAVALYIPKTRKYRVIFHYALRDHSRTSAKVVVHPRGSKITSHNFEVQFSPPNPSEQQTKNLRTTVNRRGVNREFQLEKGTWTVVITSHNSMLLLPTIGFDITVPESGPYVLMATYLHPERFIQRVFVKVDYQRGMLEILPCKYQFACRQFAMDENKRPKAFELKATPEINESSITVIPQAKWNAQYVQPQLLCRIFNESCISSTYQIPADAIQLVAFSRRSKDKMTSLFNGVVDASVSYYVIVHYQQSHSLSKKVEQISIMDHVKPNISVTFQYCPANSGCRVVLGEEESLSIKFSKGSFTATIQHERRTHLNYSPTTESLNSYKTVARIISMSIQLADGSTEKTCFSLTIRFNAGPLNCRCNVLGSRSTFCDEFGGQCLCRSTYVVGRRCDRCKLGHSGFPRCRRCGCHEVGSVSLSCTSNGRCRCKPGFGGYKCDRCVSSSYYGFPECKTCACNNLGSLSTFCRSRDGQCQCRRNFQGQKCNECRIGFYDFPSCKACDCNPAGIKLLPGEKAVDLSTILAAGAKITWWVTIVTSCKAFHYNLQINNPVGCQSCDCNINGNSGIDQNMRTRRLDNAYARVT</sequence>
<keyword evidence="8" id="KW-0325">Glycoprotein</keyword>
<keyword evidence="7 10" id="KW-1015">Disulfide bond</keyword>
<keyword evidence="13" id="KW-1185">Reference proteome</keyword>
<keyword evidence="6" id="KW-0084">Basement membrane</keyword>
<dbReference type="Pfam" id="PF00053">
    <property type="entry name" value="EGF_laminin"/>
    <property type="match status" value="6"/>
</dbReference>
<dbReference type="Gene3D" id="2.170.300.10">
    <property type="entry name" value="Tie2 ligand-binding domain superfamily"/>
    <property type="match status" value="1"/>
</dbReference>
<keyword evidence="2" id="KW-0964">Secreted</keyword>
<feature type="disulfide bond" evidence="10">
    <location>
        <begin position="618"/>
        <end position="630"/>
    </location>
</feature>
<feature type="disulfide bond" evidence="10">
    <location>
        <begin position="571"/>
        <end position="583"/>
    </location>
</feature>
<feature type="disulfide bond" evidence="10">
    <location>
        <begin position="573"/>
        <end position="590"/>
    </location>
</feature>
<dbReference type="GO" id="GO:0005604">
    <property type="term" value="C:basement membrane"/>
    <property type="evidence" value="ECO:0007669"/>
    <property type="project" value="UniProtKB-SubCell"/>
</dbReference>
<comment type="subcellular location">
    <subcellularLocation>
        <location evidence="1">Secreted</location>
        <location evidence="1">Extracellular space</location>
        <location evidence="1">Extracellular matrix</location>
        <location evidence="1">Basement membrane</location>
    </subcellularLocation>
</comment>
<dbReference type="PANTHER" id="PTHR10574:SF406">
    <property type="entry name" value="LAMININ SUBUNIT ALPHA 5"/>
    <property type="match status" value="1"/>
</dbReference>
<evidence type="ECO:0000256" key="6">
    <source>
        <dbReference type="ARBA" id="ARBA00022869"/>
    </source>
</evidence>
<evidence type="ECO:0000256" key="4">
    <source>
        <dbReference type="ARBA" id="ARBA00022729"/>
    </source>
</evidence>
<dbReference type="PANTHER" id="PTHR10574">
    <property type="entry name" value="NETRIN/LAMININ-RELATED"/>
    <property type="match status" value="1"/>
</dbReference>
<organism evidence="12 13">
    <name type="scientific">Desmophyllum pertusum</name>
    <dbReference type="NCBI Taxonomy" id="174260"/>
    <lineage>
        <taxon>Eukaryota</taxon>
        <taxon>Metazoa</taxon>
        <taxon>Cnidaria</taxon>
        <taxon>Anthozoa</taxon>
        <taxon>Hexacorallia</taxon>
        <taxon>Scleractinia</taxon>
        <taxon>Caryophylliina</taxon>
        <taxon>Caryophylliidae</taxon>
        <taxon>Desmophyllum</taxon>
    </lineage>
</organism>
<dbReference type="PROSITE" id="PS00022">
    <property type="entry name" value="EGF_1"/>
    <property type="match status" value="1"/>
</dbReference>
<accession>A0A9X0CEX6</accession>
<dbReference type="PROSITE" id="PS01248">
    <property type="entry name" value="EGF_LAM_1"/>
    <property type="match status" value="2"/>
</dbReference>
<evidence type="ECO:0000313" key="13">
    <source>
        <dbReference type="Proteomes" id="UP001163046"/>
    </source>
</evidence>
<dbReference type="GO" id="GO:0009887">
    <property type="term" value="P:animal organ morphogenesis"/>
    <property type="evidence" value="ECO:0007669"/>
    <property type="project" value="TreeGrafter"/>
</dbReference>
<evidence type="ECO:0000256" key="9">
    <source>
        <dbReference type="ARBA" id="ARBA00023292"/>
    </source>
</evidence>
<evidence type="ECO:0000256" key="8">
    <source>
        <dbReference type="ARBA" id="ARBA00023180"/>
    </source>
</evidence>
<feature type="disulfide bond" evidence="10">
    <location>
        <begin position="91"/>
        <end position="100"/>
    </location>
</feature>
<dbReference type="SUPFAM" id="SSF57196">
    <property type="entry name" value="EGF/Laminin"/>
    <property type="match status" value="5"/>
</dbReference>
<evidence type="ECO:0000259" key="11">
    <source>
        <dbReference type="PROSITE" id="PS50027"/>
    </source>
</evidence>
<feature type="domain" description="Laminin EGF-like" evidence="11">
    <location>
        <begin position="68"/>
        <end position="120"/>
    </location>
</feature>
<keyword evidence="9 10" id="KW-0424">Laminin EGF-like domain</keyword>
<keyword evidence="5" id="KW-0677">Repeat</keyword>
<evidence type="ECO:0000313" key="12">
    <source>
        <dbReference type="EMBL" id="KAJ7326565.1"/>
    </source>
</evidence>
<dbReference type="FunFam" id="2.10.25.10:FF:000090">
    <property type="entry name" value="laminin subunit alpha"/>
    <property type="match status" value="1"/>
</dbReference>